<feature type="chain" id="PRO_5040329900" description="Chaoptin" evidence="4">
    <location>
        <begin position="23"/>
        <end position="957"/>
    </location>
</feature>
<dbReference type="InterPro" id="IPR032675">
    <property type="entry name" value="LRR_dom_sf"/>
</dbReference>
<dbReference type="Pfam" id="PF13855">
    <property type="entry name" value="LRR_8"/>
    <property type="match status" value="4"/>
</dbReference>
<reference evidence="5" key="1">
    <citation type="submission" date="2022-01" db="EMBL/GenBank/DDBJ databases">
        <authorList>
            <person name="King R."/>
        </authorList>
    </citation>
    <scope>NUCLEOTIDE SEQUENCE</scope>
</reference>
<accession>A0A9P0G6S5</accession>
<keyword evidence="3" id="KW-0677">Repeat</keyword>
<dbReference type="PANTHER" id="PTHR24373:SF275">
    <property type="entry name" value="TIR DOMAIN-CONTAINING PROTEIN"/>
    <property type="match status" value="1"/>
</dbReference>
<evidence type="ECO:0000256" key="1">
    <source>
        <dbReference type="ARBA" id="ARBA00022614"/>
    </source>
</evidence>
<dbReference type="Gene3D" id="3.80.10.10">
    <property type="entry name" value="Ribonuclease Inhibitor"/>
    <property type="match status" value="7"/>
</dbReference>
<keyword evidence="2 4" id="KW-0732">Signal</keyword>
<dbReference type="InterPro" id="IPR026906">
    <property type="entry name" value="LRR_5"/>
</dbReference>
<dbReference type="PANTHER" id="PTHR24373">
    <property type="entry name" value="SLIT RELATED LEUCINE-RICH REPEAT NEURONAL PROTEIN"/>
    <property type="match status" value="1"/>
</dbReference>
<dbReference type="InterPro" id="IPR001611">
    <property type="entry name" value="Leu-rich_rpt"/>
</dbReference>
<keyword evidence="1" id="KW-0433">Leucine-rich repeat</keyword>
<dbReference type="InterPro" id="IPR050328">
    <property type="entry name" value="Dev_Immune_Receptor"/>
</dbReference>
<evidence type="ECO:0000313" key="5">
    <source>
        <dbReference type="EMBL" id="CAH1098960.1"/>
    </source>
</evidence>
<dbReference type="PROSITE" id="PS51450">
    <property type="entry name" value="LRR"/>
    <property type="match status" value="13"/>
</dbReference>
<dbReference type="SMART" id="SM00365">
    <property type="entry name" value="LRR_SD22"/>
    <property type="match status" value="8"/>
</dbReference>
<organism evidence="5 6">
    <name type="scientific">Psylliodes chrysocephalus</name>
    <dbReference type="NCBI Taxonomy" id="3402493"/>
    <lineage>
        <taxon>Eukaryota</taxon>
        <taxon>Metazoa</taxon>
        <taxon>Ecdysozoa</taxon>
        <taxon>Arthropoda</taxon>
        <taxon>Hexapoda</taxon>
        <taxon>Insecta</taxon>
        <taxon>Pterygota</taxon>
        <taxon>Neoptera</taxon>
        <taxon>Endopterygota</taxon>
        <taxon>Coleoptera</taxon>
        <taxon>Polyphaga</taxon>
        <taxon>Cucujiformia</taxon>
        <taxon>Chrysomeloidea</taxon>
        <taxon>Chrysomelidae</taxon>
        <taxon>Galerucinae</taxon>
        <taxon>Alticini</taxon>
        <taxon>Psylliodes</taxon>
    </lineage>
</organism>
<evidence type="ECO:0000313" key="6">
    <source>
        <dbReference type="Proteomes" id="UP001153636"/>
    </source>
</evidence>
<dbReference type="SUPFAM" id="SSF52047">
    <property type="entry name" value="RNI-like"/>
    <property type="match status" value="1"/>
</dbReference>
<dbReference type="InterPro" id="IPR003591">
    <property type="entry name" value="Leu-rich_rpt_typical-subtyp"/>
</dbReference>
<proteinExistence type="predicted"/>
<dbReference type="SMART" id="SM00369">
    <property type="entry name" value="LRR_TYP"/>
    <property type="match status" value="18"/>
</dbReference>
<sequence length="957" mass="109839">MEEVCSLKLVIILLCFPALALCGTCQYSKYNRVFSCSGIIGQEEFLYQSFKHRKSIEQIYEVIITNSEYITIEQFPKFGSFFSLNDTKNYKCYTLTIRNSFVQHISDGAFREWNELITLDLSQNNLNDFEFVKTLPESIGLLILSQNKLKQINLTQLPNNNMRCLNLSKNKISSILPAKDKTHIDEFDLSYNKLTDFNETKLKVYVDFLNLNFNLLESIEIADSTYSVAIVGNNITSINSNNNFIEKFYANFIPRNIIYCKSFSVTNTYLGYLNEERQLNMGILSPYDIDFSRTNLSNISKNYFKNMNINRLNLSYNSLTILNEVLFFNTVIWKLDLSHSGIKNITKDVFFGNKNNGEFTLILSGNKLEEVVDICETIPTLGQLDLSLNYITNIKSNSFRNCKKLTGLDLSQNNITHIGPDDFKYTESLIGLELNKNKISFIDSEAFKNLNSLRILQLSNNLIENIEEYTFSNLKLFLLDLSNNRLKHLKTNTFVNLDVYNLNLQGNDIKYIKSKAFHNVYNLAILNLSNIGLTSLENDVFYDMNNLKIIDLSNNHLTILDNNTFRNIPLEQLDLSYNKLEEITTTFQNLTNLLILKISNNQLAILDNNTFRNLPLEQLDLSYNKLEEIRTTAFQNLPNLRILNISNCNINKLKPLAFLSIKNLESIDLRNNNLTGIQPNVFKKINVQNMYLNGLSQPVHLDKTVVITNLILQFNGVFEKRTISNINLKNIHLVNSQIDSMKNHCLLGNYNLTQLLITNSNISSVEPSALNGLFDILNLDASIIFKNIEKLEANIFEDLNSLKILKISDTKVNKINVETFSGLSSLEELYLDGNNLNYINTNTFAHFNSSLIVLDLSRNSITFLEEDLFKLFNLRKLFLNNNLLTSLSFKTFSYSTNLEELRLDSNSLSRLPPGIFEGLENLRSLNISGNVNLFQYPEQITTLLSLKNLRLLYLGDK</sequence>
<protein>
    <recommendedName>
        <fullName evidence="7">Chaoptin</fullName>
    </recommendedName>
</protein>
<evidence type="ECO:0008006" key="7">
    <source>
        <dbReference type="Google" id="ProtNLM"/>
    </source>
</evidence>
<dbReference type="Pfam" id="PF00560">
    <property type="entry name" value="LRR_1"/>
    <property type="match status" value="1"/>
</dbReference>
<dbReference type="EMBL" id="OV651813">
    <property type="protein sequence ID" value="CAH1098960.1"/>
    <property type="molecule type" value="Genomic_DNA"/>
</dbReference>
<gene>
    <name evidence="5" type="ORF">PSYICH_LOCUS9</name>
</gene>
<dbReference type="Pfam" id="PF13306">
    <property type="entry name" value="LRR_5"/>
    <property type="match status" value="2"/>
</dbReference>
<name>A0A9P0G6S5_9CUCU</name>
<evidence type="ECO:0000256" key="3">
    <source>
        <dbReference type="ARBA" id="ARBA00022737"/>
    </source>
</evidence>
<dbReference type="OrthoDB" id="2013775at2759"/>
<keyword evidence="6" id="KW-1185">Reference proteome</keyword>
<dbReference type="AlphaFoldDB" id="A0A9P0G6S5"/>
<feature type="signal peptide" evidence="4">
    <location>
        <begin position="1"/>
        <end position="22"/>
    </location>
</feature>
<evidence type="ECO:0000256" key="4">
    <source>
        <dbReference type="SAM" id="SignalP"/>
    </source>
</evidence>
<evidence type="ECO:0000256" key="2">
    <source>
        <dbReference type="ARBA" id="ARBA00022729"/>
    </source>
</evidence>
<dbReference type="SUPFAM" id="SSF52058">
    <property type="entry name" value="L domain-like"/>
    <property type="match status" value="2"/>
</dbReference>
<dbReference type="Proteomes" id="UP001153636">
    <property type="component" value="Chromosome 1"/>
</dbReference>